<dbReference type="PROSITE" id="PS51186">
    <property type="entry name" value="GNAT"/>
    <property type="match status" value="1"/>
</dbReference>
<dbReference type="InterPro" id="IPR016181">
    <property type="entry name" value="Acyl_CoA_acyltransferase"/>
</dbReference>
<dbReference type="InterPro" id="IPR000182">
    <property type="entry name" value="GNAT_dom"/>
</dbReference>
<dbReference type="Proteomes" id="UP000050783">
    <property type="component" value="Unassembled WGS sequence"/>
</dbReference>
<feature type="domain" description="N-acetyltransferase" evidence="4">
    <location>
        <begin position="10"/>
        <end position="163"/>
    </location>
</feature>
<dbReference type="STRING" id="81569.RUM4293_00412"/>
<name>A0A0P1EEM7_9RHOB</name>
<reference evidence="5 6" key="1">
    <citation type="submission" date="2015-09" db="EMBL/GenBank/DDBJ databases">
        <authorList>
            <consortium name="Swine Surveillance"/>
        </authorList>
    </citation>
    <scope>NUCLEOTIDE SEQUENCE [LARGE SCALE GENOMIC DNA]</scope>
    <source>
        <strain evidence="5 6">CECT 4292</strain>
    </source>
</reference>
<comment type="similarity">
    <text evidence="3">Belongs to the acetyltransferase family. RimJ subfamily.</text>
</comment>
<gene>
    <name evidence="5" type="primary">ydaF_2</name>
    <name evidence="5" type="ORF">RUA4292_02603</name>
</gene>
<dbReference type="PANTHER" id="PTHR43792:SF8">
    <property type="entry name" value="[RIBOSOMAL PROTEIN US5]-ALANINE N-ACETYLTRANSFERASE"/>
    <property type="match status" value="1"/>
</dbReference>
<keyword evidence="1 5" id="KW-0808">Transferase</keyword>
<protein>
    <submittedName>
        <fullName evidence="5">Putative ribosomal N-acetyltransferase YdaF</fullName>
        <ecNumber evidence="5">2.3.1.-</ecNumber>
    </submittedName>
</protein>
<dbReference type="InterPro" id="IPR051531">
    <property type="entry name" value="N-acetyltransferase"/>
</dbReference>
<evidence type="ECO:0000256" key="2">
    <source>
        <dbReference type="ARBA" id="ARBA00023315"/>
    </source>
</evidence>
<dbReference type="EMBL" id="CYPU01000039">
    <property type="protein sequence ID" value="CUH48423.1"/>
    <property type="molecule type" value="Genomic_DNA"/>
</dbReference>
<dbReference type="SUPFAM" id="SSF55729">
    <property type="entry name" value="Acyl-CoA N-acyltransferases (Nat)"/>
    <property type="match status" value="1"/>
</dbReference>
<dbReference type="EC" id="2.3.1.-" evidence="5"/>
<evidence type="ECO:0000313" key="5">
    <source>
        <dbReference type="EMBL" id="CUH48423.1"/>
    </source>
</evidence>
<evidence type="ECO:0000256" key="1">
    <source>
        <dbReference type="ARBA" id="ARBA00022679"/>
    </source>
</evidence>
<keyword evidence="2 5" id="KW-0012">Acyltransferase</keyword>
<dbReference type="Pfam" id="PF13302">
    <property type="entry name" value="Acetyltransf_3"/>
    <property type="match status" value="1"/>
</dbReference>
<dbReference type="OrthoDB" id="9804153at2"/>
<evidence type="ECO:0000256" key="3">
    <source>
        <dbReference type="ARBA" id="ARBA00038502"/>
    </source>
</evidence>
<sequence>MTEVIKTQRLVLRRFRREDSSRLVTLLNDLDVVRWLTVVPHPYDDADSTEFVDVMAAEDDAFAITQEENLIGCISTGSQLGYWVAKAFWGQGYVTETSRAMISRFFRSDQQELTSGYHVGNERSKAVLSKLGFKPNGQHRATARSTNEDVIIQGVLLRRVDWEAM</sequence>
<proteinExistence type="inferred from homology"/>
<dbReference type="PANTHER" id="PTHR43792">
    <property type="entry name" value="GNAT FAMILY, PUTATIVE (AFU_ORTHOLOGUE AFUA_3G00765)-RELATED-RELATED"/>
    <property type="match status" value="1"/>
</dbReference>
<evidence type="ECO:0000313" key="6">
    <source>
        <dbReference type="Proteomes" id="UP000050783"/>
    </source>
</evidence>
<organism evidence="5 6">
    <name type="scientific">Ruegeria atlantica</name>
    <dbReference type="NCBI Taxonomy" id="81569"/>
    <lineage>
        <taxon>Bacteria</taxon>
        <taxon>Pseudomonadati</taxon>
        <taxon>Pseudomonadota</taxon>
        <taxon>Alphaproteobacteria</taxon>
        <taxon>Rhodobacterales</taxon>
        <taxon>Roseobacteraceae</taxon>
        <taxon>Ruegeria</taxon>
    </lineage>
</organism>
<dbReference type="RefSeq" id="WP_058277923.1">
    <property type="nucleotide sequence ID" value="NZ_CYPU01000039.1"/>
</dbReference>
<accession>A0A0P1EEM7</accession>
<evidence type="ECO:0000259" key="4">
    <source>
        <dbReference type="PROSITE" id="PS51186"/>
    </source>
</evidence>
<dbReference type="GeneID" id="55493806"/>
<dbReference type="Gene3D" id="3.40.630.30">
    <property type="match status" value="1"/>
</dbReference>
<dbReference type="GO" id="GO:0016747">
    <property type="term" value="F:acyltransferase activity, transferring groups other than amino-acyl groups"/>
    <property type="evidence" value="ECO:0007669"/>
    <property type="project" value="InterPro"/>
</dbReference>
<dbReference type="AlphaFoldDB" id="A0A0P1EEM7"/>